<accession>A0A944QWG9</accession>
<dbReference type="AlphaFoldDB" id="A0A944QWG9"/>
<gene>
    <name evidence="3" type="ORF">KME65_19240</name>
</gene>
<dbReference type="SUPFAM" id="SSF51735">
    <property type="entry name" value="NAD(P)-binding Rossmann-fold domains"/>
    <property type="match status" value="1"/>
</dbReference>
<evidence type="ECO:0000313" key="4">
    <source>
        <dbReference type="Proteomes" id="UP000770889"/>
    </source>
</evidence>
<dbReference type="Pfam" id="PF00106">
    <property type="entry name" value="adh_short"/>
    <property type="match status" value="1"/>
</dbReference>
<dbReference type="PANTHER" id="PTHR44196:SF1">
    <property type="entry name" value="DEHYDROGENASE_REDUCTASE SDR FAMILY MEMBER 7B"/>
    <property type="match status" value="1"/>
</dbReference>
<dbReference type="PANTHER" id="PTHR44196">
    <property type="entry name" value="DEHYDROGENASE/REDUCTASE SDR FAMILY MEMBER 7B"/>
    <property type="match status" value="1"/>
</dbReference>
<evidence type="ECO:0000256" key="1">
    <source>
        <dbReference type="ARBA" id="ARBA00006484"/>
    </source>
</evidence>
<dbReference type="GO" id="GO:0016491">
    <property type="term" value="F:oxidoreductase activity"/>
    <property type="evidence" value="ECO:0007669"/>
    <property type="project" value="UniProtKB-KW"/>
</dbReference>
<reference evidence="3 4" key="1">
    <citation type="submission" date="2021-05" db="EMBL/GenBank/DDBJ databases">
        <title>Genetic and Functional Diversity in Clade A Lucinid endosymbionts from the Bahamas.</title>
        <authorList>
            <person name="Giani N.M."/>
            <person name="Engel A.S."/>
            <person name="Campbell B.J."/>
        </authorList>
    </citation>
    <scope>NUCLEOTIDE SEQUENCE [LARGE SCALE GENOMIC DNA]</scope>
    <source>
        <strain evidence="3">LUC16012Gg_MoonRockCtena</strain>
    </source>
</reference>
<dbReference type="PRINTS" id="PR00081">
    <property type="entry name" value="GDHRDH"/>
</dbReference>
<sequence>MSLNPRITDWHEKRVWIIGASSGIGAALATQLKQEGARLAVSARREADLHKVAGEDALIMPLDVTHADSLKWIRDELLIQWGRIDMVVYCAGVYTPMRSWTFDLSVVREGLETNLQGAYNLLDAILPCYLNQANGGICLLASVAGYAGLPKALAYGPGKAALINLAQILYTDLSAKGIGVYLVNPGFVDTRLTEQNDFHMPSLLSAEQAAAEIVKGIGQGHFEIHFPRRFTYWMKLLSRLPDSLRFLLLKKAAE</sequence>
<keyword evidence="2" id="KW-0560">Oxidoreductase</keyword>
<comment type="caution">
    <text evidence="3">The sequence shown here is derived from an EMBL/GenBank/DDBJ whole genome shotgun (WGS) entry which is preliminary data.</text>
</comment>
<dbReference type="EMBL" id="JAHHGM010000027">
    <property type="protein sequence ID" value="MBT2991100.1"/>
    <property type="molecule type" value="Genomic_DNA"/>
</dbReference>
<comment type="similarity">
    <text evidence="1">Belongs to the short-chain dehydrogenases/reductases (SDR) family.</text>
</comment>
<protein>
    <submittedName>
        <fullName evidence="3">SDR family NAD(P)-dependent oxidoreductase</fullName>
    </submittedName>
</protein>
<dbReference type="InterPro" id="IPR036291">
    <property type="entry name" value="NAD(P)-bd_dom_sf"/>
</dbReference>
<evidence type="ECO:0000256" key="2">
    <source>
        <dbReference type="ARBA" id="ARBA00023002"/>
    </source>
</evidence>
<dbReference type="Proteomes" id="UP000770889">
    <property type="component" value="Unassembled WGS sequence"/>
</dbReference>
<dbReference type="InterPro" id="IPR002347">
    <property type="entry name" value="SDR_fam"/>
</dbReference>
<dbReference type="GO" id="GO:0016020">
    <property type="term" value="C:membrane"/>
    <property type="evidence" value="ECO:0007669"/>
    <property type="project" value="TreeGrafter"/>
</dbReference>
<evidence type="ECO:0000313" key="3">
    <source>
        <dbReference type="EMBL" id="MBT2991100.1"/>
    </source>
</evidence>
<dbReference type="Gene3D" id="3.40.50.720">
    <property type="entry name" value="NAD(P)-binding Rossmann-like Domain"/>
    <property type="match status" value="1"/>
</dbReference>
<proteinExistence type="inferred from homology"/>
<organism evidence="3 4">
    <name type="scientific">Candidatus Thiodiazotropha taylori</name>
    <dbReference type="NCBI Taxonomy" id="2792791"/>
    <lineage>
        <taxon>Bacteria</taxon>
        <taxon>Pseudomonadati</taxon>
        <taxon>Pseudomonadota</taxon>
        <taxon>Gammaproteobacteria</taxon>
        <taxon>Chromatiales</taxon>
        <taxon>Sedimenticolaceae</taxon>
        <taxon>Candidatus Thiodiazotropha</taxon>
    </lineage>
</organism>
<name>A0A944QWG9_9GAMM</name>